<protein>
    <submittedName>
        <fullName evidence="2">FAD/NAD(P)-binding protein</fullName>
    </submittedName>
</protein>
<dbReference type="RefSeq" id="WP_303542712.1">
    <property type="nucleotide sequence ID" value="NZ_JAUOTP010000004.1"/>
</dbReference>
<dbReference type="InterPro" id="IPR038732">
    <property type="entry name" value="HpyO/CreE_NAD-binding"/>
</dbReference>
<evidence type="ECO:0000313" key="3">
    <source>
        <dbReference type="Proteomes" id="UP001169764"/>
    </source>
</evidence>
<proteinExistence type="predicted"/>
<dbReference type="InterPro" id="IPR052189">
    <property type="entry name" value="L-asp_N-monooxygenase_NS-form"/>
</dbReference>
<feature type="domain" description="FAD-dependent urate hydroxylase HpyO/Asp monooxygenase CreE-like FAD/NAD(P)-binding" evidence="1">
    <location>
        <begin position="14"/>
        <end position="155"/>
    </location>
</feature>
<evidence type="ECO:0000259" key="1">
    <source>
        <dbReference type="Pfam" id="PF13454"/>
    </source>
</evidence>
<dbReference type="Proteomes" id="UP001169764">
    <property type="component" value="Unassembled WGS sequence"/>
</dbReference>
<reference evidence="2" key="1">
    <citation type="submission" date="2023-07" db="EMBL/GenBank/DDBJ databases">
        <authorList>
            <person name="Kim M."/>
        </authorList>
    </citation>
    <scope>NUCLEOTIDE SEQUENCE</scope>
    <source>
        <strain evidence="2">BIUV-7</strain>
    </source>
</reference>
<dbReference type="SUPFAM" id="SSF51905">
    <property type="entry name" value="FAD/NAD(P)-binding domain"/>
    <property type="match status" value="1"/>
</dbReference>
<dbReference type="InterPro" id="IPR036188">
    <property type="entry name" value="FAD/NAD-bd_sf"/>
</dbReference>
<dbReference type="PANTHER" id="PTHR40254:SF1">
    <property type="entry name" value="BLR0577 PROTEIN"/>
    <property type="match status" value="1"/>
</dbReference>
<evidence type="ECO:0000313" key="2">
    <source>
        <dbReference type="EMBL" id="MDO6415030.1"/>
    </source>
</evidence>
<dbReference type="Gene3D" id="3.50.50.60">
    <property type="entry name" value="FAD/NAD(P)-binding domain"/>
    <property type="match status" value="1"/>
</dbReference>
<sequence>MFEPGTPPVIREAAIVGGGFSGALQAINLLRHAGPKAILIERKPSVGRGAAYSVTDPSLLLNVRAANMSAFPDDAAHFVRWLESRSLGTQGFVPRALYGEYLSETLEAARASDPGRIEILQGDAVRADLSAGGVSVALADGRAIKADALVLAVGNLPPTAPDNLDPAQLPDDVYVADPWQGASSDNLVAEDLVLIVGTGLTMVDAALLLDNRGFAGRIVALSRRGLLPRPHGEGAPPHGKLGERPRTDLTPLLREVRARSEAIGWHAAVDELRPFTQSLWLGATEDQRTRFLRHLRPWWEVHRHRLAPPVAARLAVLQAEGRLQIVAGKTLGFAPQGKGTLVRWRPRGQDGVQELLARRIVNCSGPRVDLARTADPLLRQLRQAGLIVPDECALGIAVDRYSRVVGASGAPSDRLFALGPLTRGTFWEITAVPDIRVQTWGLARRLSNAHWISSEGL</sequence>
<comment type="caution">
    <text evidence="2">The sequence shown here is derived from an EMBL/GenBank/DDBJ whole genome shotgun (WGS) entry which is preliminary data.</text>
</comment>
<dbReference type="Pfam" id="PF13454">
    <property type="entry name" value="NAD_binding_9"/>
    <property type="match status" value="1"/>
</dbReference>
<name>A0ABT8Y9N8_9SPHN</name>
<dbReference type="EMBL" id="JAUOTP010000004">
    <property type="protein sequence ID" value="MDO6415030.1"/>
    <property type="molecule type" value="Genomic_DNA"/>
</dbReference>
<keyword evidence="3" id="KW-1185">Reference proteome</keyword>
<organism evidence="2 3">
    <name type="scientific">Sphingomonas natans</name>
    <dbReference type="NCBI Taxonomy" id="3063330"/>
    <lineage>
        <taxon>Bacteria</taxon>
        <taxon>Pseudomonadati</taxon>
        <taxon>Pseudomonadota</taxon>
        <taxon>Alphaproteobacteria</taxon>
        <taxon>Sphingomonadales</taxon>
        <taxon>Sphingomonadaceae</taxon>
        <taxon>Sphingomonas</taxon>
    </lineage>
</organism>
<accession>A0ABT8Y9N8</accession>
<gene>
    <name evidence="2" type="ORF">Q4F19_11615</name>
</gene>
<dbReference type="PANTHER" id="PTHR40254">
    <property type="entry name" value="BLR0577 PROTEIN"/>
    <property type="match status" value="1"/>
</dbReference>